<dbReference type="Proteomes" id="UP001461498">
    <property type="component" value="Unassembled WGS sequence"/>
</dbReference>
<feature type="domain" description="UFSP1/2/DUB catalytic" evidence="8">
    <location>
        <begin position="383"/>
        <end position="566"/>
    </location>
</feature>
<feature type="domain" description="UFSP2 N-terminal MPN-like" evidence="10">
    <location>
        <begin position="1"/>
        <end position="133"/>
    </location>
</feature>
<dbReference type="GO" id="GO:0005634">
    <property type="term" value="C:nucleus"/>
    <property type="evidence" value="ECO:0007669"/>
    <property type="project" value="TreeGrafter"/>
</dbReference>
<gene>
    <name evidence="11" type="ORF">O3M35_004068</name>
</gene>
<evidence type="ECO:0000256" key="4">
    <source>
        <dbReference type="ARBA" id="ARBA00022801"/>
    </source>
</evidence>
<dbReference type="PANTHER" id="PTHR48153">
    <property type="entry name" value="UFM1-SPECIFIC PROTEASE 2"/>
    <property type="match status" value="1"/>
</dbReference>
<evidence type="ECO:0000259" key="9">
    <source>
        <dbReference type="Pfam" id="PF20908"/>
    </source>
</evidence>
<dbReference type="FunFam" id="3.90.70.130:FF:000001">
    <property type="entry name" value="Probable Ufm1-specific protease 2"/>
    <property type="match status" value="1"/>
</dbReference>
<dbReference type="PANTHER" id="PTHR48153:SF2">
    <property type="entry name" value="UFM1-SPECIFIC PROTEASE 2"/>
    <property type="match status" value="1"/>
</dbReference>
<dbReference type="GO" id="GO:0071567">
    <property type="term" value="F:deUFMylase activity"/>
    <property type="evidence" value="ECO:0007669"/>
    <property type="project" value="TreeGrafter"/>
</dbReference>
<feature type="domain" description="UFSP2 second" evidence="9">
    <location>
        <begin position="236"/>
        <end position="361"/>
    </location>
</feature>
<dbReference type="Pfam" id="PF26560">
    <property type="entry name" value="UFSP2_MPN_insect"/>
    <property type="match status" value="1"/>
</dbReference>
<evidence type="ECO:0000256" key="2">
    <source>
        <dbReference type="ARBA" id="ARBA00022670"/>
    </source>
</evidence>
<dbReference type="Pfam" id="PF20908">
    <property type="entry name" value="UfSP2_N"/>
    <property type="match status" value="1"/>
</dbReference>
<dbReference type="AlphaFoldDB" id="A0AAW1CKI1"/>
<evidence type="ECO:0000313" key="11">
    <source>
        <dbReference type="EMBL" id="KAK9498203.1"/>
    </source>
</evidence>
<evidence type="ECO:0000256" key="1">
    <source>
        <dbReference type="ARBA" id="ARBA00008552"/>
    </source>
</evidence>
<dbReference type="Gene3D" id="3.90.70.130">
    <property type="match status" value="1"/>
</dbReference>
<evidence type="ECO:0000313" key="12">
    <source>
        <dbReference type="Proteomes" id="UP001461498"/>
    </source>
</evidence>
<comment type="caution">
    <text evidence="11">The sequence shown here is derived from an EMBL/GenBank/DDBJ whole genome shotgun (WGS) entry which is preliminary data.</text>
</comment>
<keyword evidence="3" id="KW-0833">Ubl conjugation pathway</keyword>
<protein>
    <recommendedName>
        <fullName evidence="7">Probable Ufm1-specific protease 2</fullName>
    </recommendedName>
</protein>
<reference evidence="11 12" key="1">
    <citation type="submission" date="2022-12" db="EMBL/GenBank/DDBJ databases">
        <title>Chromosome-level genome assembly of true bugs.</title>
        <authorList>
            <person name="Ma L."/>
            <person name="Li H."/>
        </authorList>
    </citation>
    <scope>NUCLEOTIDE SEQUENCE [LARGE SCALE GENOMIC DNA]</scope>
    <source>
        <strain evidence="11">Lab_2022b</strain>
    </source>
</reference>
<dbReference type="GO" id="GO:0005783">
    <property type="term" value="C:endoplasmic reticulum"/>
    <property type="evidence" value="ECO:0007669"/>
    <property type="project" value="TreeGrafter"/>
</dbReference>
<keyword evidence="5" id="KW-0788">Thiol protease</keyword>
<evidence type="ECO:0000259" key="8">
    <source>
        <dbReference type="Pfam" id="PF07910"/>
    </source>
</evidence>
<dbReference type="EMBL" id="JAPXFL010000013">
    <property type="protein sequence ID" value="KAK9498203.1"/>
    <property type="molecule type" value="Genomic_DNA"/>
</dbReference>
<evidence type="ECO:0000256" key="7">
    <source>
        <dbReference type="ARBA" id="ARBA00073264"/>
    </source>
</evidence>
<keyword evidence="4" id="KW-0378">Hydrolase</keyword>
<organism evidence="11 12">
    <name type="scientific">Rhynocoris fuscipes</name>
    <dbReference type="NCBI Taxonomy" id="488301"/>
    <lineage>
        <taxon>Eukaryota</taxon>
        <taxon>Metazoa</taxon>
        <taxon>Ecdysozoa</taxon>
        <taxon>Arthropoda</taxon>
        <taxon>Hexapoda</taxon>
        <taxon>Insecta</taxon>
        <taxon>Pterygota</taxon>
        <taxon>Neoptera</taxon>
        <taxon>Paraneoptera</taxon>
        <taxon>Hemiptera</taxon>
        <taxon>Heteroptera</taxon>
        <taxon>Panheteroptera</taxon>
        <taxon>Cimicomorpha</taxon>
        <taxon>Reduviidae</taxon>
        <taxon>Harpactorinae</taxon>
        <taxon>Harpactorini</taxon>
        <taxon>Rhynocoris</taxon>
    </lineage>
</organism>
<evidence type="ECO:0000256" key="5">
    <source>
        <dbReference type="ARBA" id="ARBA00022807"/>
    </source>
</evidence>
<dbReference type="InterPro" id="IPR012462">
    <property type="entry name" value="UFSP1/2_DUB_cat"/>
</dbReference>
<evidence type="ECO:0000259" key="10">
    <source>
        <dbReference type="Pfam" id="PF26560"/>
    </source>
</evidence>
<name>A0AAW1CKI1_9HEMI</name>
<dbReference type="Pfam" id="PF07910">
    <property type="entry name" value="Peptidase_C78"/>
    <property type="match status" value="1"/>
</dbReference>
<sequence length="574" mass="65992">MIPSIIIMQPALQRLNELNDEQTGELFGIIYDGNLLIIGMNFDINLSIQEEEWHKIRRSIYPSGIDWCGLFHVNHTEAAFNNESLVEKLKEVVVSNNPVYIDKNESDNEIKVFVLHNDNLISTQYQIMEEEEFATEFVYFNLRSVYDLNICEMSESCIVQNLDILRKRIGDGQCIFHVKDTEVFLSAETSSVVPNDASLKDYCKQDLCTVQNALAPGPFFVDVLFCSTTSELTRDKSNFTIRHYTEPGQRYSYSLPIDFLCVTRKNRLIMDCFGSFIDAMCRWCDLVRHYLVSHYTVWVNFAFFKICHFYPKKMAHYMSYIYTSSATDDGLAEKRKYLHELFHLTPPTCPLFRWGNAVIFGQKSILLNVHNGLKHEPVKGGRITLVKGMYDYYHYMQSNFNDNGWGCAYRSLQTIFSWFKLQGYTKEAVPTHEDIQKCLVKIKDKPSSFVGSKMWIGSNEISYCLDEMLGISCTIINVSSGAELSVLGFQLQYHFNVNGTPIMIGGGSLAHTILGIDFNEDDGTIQFLILDPHYTGPDLLDQVHKKGGVLWRGVEFWQSKYFYNLCLPQVPVVF</sequence>
<evidence type="ECO:0000256" key="6">
    <source>
        <dbReference type="ARBA" id="ARBA00057559"/>
    </source>
</evidence>
<evidence type="ECO:0000256" key="3">
    <source>
        <dbReference type="ARBA" id="ARBA00022786"/>
    </source>
</evidence>
<dbReference type="InterPro" id="IPR049387">
    <property type="entry name" value="UFSP2-like_2nd"/>
</dbReference>
<dbReference type="GO" id="GO:0006508">
    <property type="term" value="P:proteolysis"/>
    <property type="evidence" value="ECO:0007669"/>
    <property type="project" value="UniProtKB-KW"/>
</dbReference>
<comment type="function">
    <text evidence="6">Thiol protease which recognizes and hydrolyzes the peptide bond at the C-terminal Gly of UFM1, a ubiquitin-like modifier protein bound to a number of target proteins. Does not hydrolyze SUMO1 or ISG15 ubiquitin-like proteins.</text>
</comment>
<proteinExistence type="inferred from homology"/>
<accession>A0AAW1CKI1</accession>
<comment type="similarity">
    <text evidence="1">Belongs to the peptidase C78 family.</text>
</comment>
<dbReference type="InterPro" id="IPR058757">
    <property type="entry name" value="UFSP2_MPN_N"/>
</dbReference>
<keyword evidence="2" id="KW-0645">Protease</keyword>
<keyword evidence="12" id="KW-1185">Reference proteome</keyword>